<evidence type="ECO:0000256" key="2">
    <source>
        <dbReference type="ARBA" id="ARBA00007783"/>
    </source>
</evidence>
<dbReference type="PANTHER" id="PTHR30294:SF38">
    <property type="entry name" value="TRANSPORT PERMEASE PROTEIN"/>
    <property type="match status" value="1"/>
</dbReference>
<dbReference type="GO" id="GO:0140359">
    <property type="term" value="F:ABC-type transporter activity"/>
    <property type="evidence" value="ECO:0007669"/>
    <property type="project" value="InterPro"/>
</dbReference>
<feature type="transmembrane region" description="Helical" evidence="8">
    <location>
        <begin position="322"/>
        <end position="344"/>
    </location>
</feature>
<evidence type="ECO:0000313" key="11">
    <source>
        <dbReference type="Proteomes" id="UP000270678"/>
    </source>
</evidence>
<dbReference type="Proteomes" id="UP000270678">
    <property type="component" value="Chromosome"/>
</dbReference>
<keyword evidence="7 8" id="KW-0472">Membrane</keyword>
<dbReference type="PROSITE" id="PS51012">
    <property type="entry name" value="ABC_TM2"/>
    <property type="match status" value="1"/>
</dbReference>
<evidence type="ECO:0000259" key="9">
    <source>
        <dbReference type="PROSITE" id="PS51012"/>
    </source>
</evidence>
<feature type="transmembrane region" description="Helical" evidence="8">
    <location>
        <begin position="269"/>
        <end position="286"/>
    </location>
</feature>
<comment type="subcellular location">
    <subcellularLocation>
        <location evidence="1">Cell membrane</location>
        <topology evidence="1">Multi-pass membrane protein</topology>
    </subcellularLocation>
</comment>
<feature type="transmembrane region" description="Helical" evidence="8">
    <location>
        <begin position="234"/>
        <end position="257"/>
    </location>
</feature>
<evidence type="ECO:0000313" key="10">
    <source>
        <dbReference type="EMBL" id="AZS15757.1"/>
    </source>
</evidence>
<proteinExistence type="inferred from homology"/>
<keyword evidence="4" id="KW-1003">Cell membrane</keyword>
<keyword evidence="6 8" id="KW-1133">Transmembrane helix</keyword>
<dbReference type="InterPro" id="IPR013525">
    <property type="entry name" value="ABC2_TM"/>
</dbReference>
<dbReference type="AlphaFoldDB" id="A0A3Q9IC55"/>
<feature type="transmembrane region" description="Helical" evidence="8">
    <location>
        <begin position="160"/>
        <end position="179"/>
    </location>
</feature>
<evidence type="ECO:0000256" key="5">
    <source>
        <dbReference type="ARBA" id="ARBA00022692"/>
    </source>
</evidence>
<feature type="transmembrane region" description="Helical" evidence="8">
    <location>
        <begin position="21"/>
        <end position="39"/>
    </location>
</feature>
<evidence type="ECO:0000256" key="7">
    <source>
        <dbReference type="ARBA" id="ARBA00023136"/>
    </source>
</evidence>
<dbReference type="InterPro" id="IPR047817">
    <property type="entry name" value="ABC2_TM_bact-type"/>
</dbReference>
<dbReference type="KEGG" id="plut:EI981_15780"/>
<gene>
    <name evidence="10" type="ORF">EI981_15780</name>
</gene>
<reference evidence="11" key="1">
    <citation type="submission" date="2018-12" db="EMBL/GenBank/DDBJ databases">
        <title>Complete genome sequence of Paenibacillus sp. MBLB1234.</title>
        <authorList>
            <person name="Nam Y.-D."/>
            <person name="Kang J."/>
            <person name="Chung W.-H."/>
            <person name="Park Y.S."/>
        </authorList>
    </citation>
    <scope>NUCLEOTIDE SEQUENCE [LARGE SCALE GENOMIC DNA]</scope>
    <source>
        <strain evidence="11">MBLB1234</strain>
    </source>
</reference>
<evidence type="ECO:0000256" key="3">
    <source>
        <dbReference type="ARBA" id="ARBA00022448"/>
    </source>
</evidence>
<evidence type="ECO:0000256" key="8">
    <source>
        <dbReference type="SAM" id="Phobius"/>
    </source>
</evidence>
<keyword evidence="11" id="KW-1185">Reference proteome</keyword>
<feature type="domain" description="ABC transmembrane type-2" evidence="9">
    <location>
        <begin position="109"/>
        <end position="347"/>
    </location>
</feature>
<dbReference type="EMBL" id="CP034346">
    <property type="protein sequence ID" value="AZS15757.1"/>
    <property type="molecule type" value="Genomic_DNA"/>
</dbReference>
<dbReference type="GO" id="GO:0005886">
    <property type="term" value="C:plasma membrane"/>
    <property type="evidence" value="ECO:0007669"/>
    <property type="project" value="UniProtKB-SubCell"/>
</dbReference>
<comment type="similarity">
    <text evidence="2">Belongs to the ABC-2 integral membrane protein family.</text>
</comment>
<evidence type="ECO:0000256" key="4">
    <source>
        <dbReference type="ARBA" id="ARBA00022475"/>
    </source>
</evidence>
<feature type="transmembrane region" description="Helical" evidence="8">
    <location>
        <begin position="200"/>
        <end position="222"/>
    </location>
</feature>
<dbReference type="RefSeq" id="WP_126999713.1">
    <property type="nucleotide sequence ID" value="NZ_CP034346.1"/>
</dbReference>
<organism evidence="10 11">
    <name type="scientific">Paenibacillus lutimineralis</name>
    <dbReference type="NCBI Taxonomy" id="2707005"/>
    <lineage>
        <taxon>Bacteria</taxon>
        <taxon>Bacillati</taxon>
        <taxon>Bacillota</taxon>
        <taxon>Bacilli</taxon>
        <taxon>Bacillales</taxon>
        <taxon>Paenibacillaceae</taxon>
        <taxon>Paenibacillus</taxon>
    </lineage>
</organism>
<keyword evidence="5 8" id="KW-0812">Transmembrane</keyword>
<accession>A0A3Q9IC55</accession>
<protein>
    <submittedName>
        <fullName evidence="10">ABC transporter permease</fullName>
    </submittedName>
</protein>
<dbReference type="OrthoDB" id="9776218at2"/>
<name>A0A3Q9IC55_9BACL</name>
<dbReference type="Pfam" id="PF12698">
    <property type="entry name" value="ABC2_membrane_3"/>
    <property type="match status" value="1"/>
</dbReference>
<dbReference type="PANTHER" id="PTHR30294">
    <property type="entry name" value="MEMBRANE COMPONENT OF ABC TRANSPORTER YHHJ-RELATED"/>
    <property type="match status" value="1"/>
</dbReference>
<dbReference type="InterPro" id="IPR051449">
    <property type="entry name" value="ABC-2_transporter_component"/>
</dbReference>
<evidence type="ECO:0000256" key="6">
    <source>
        <dbReference type="ARBA" id="ARBA00022989"/>
    </source>
</evidence>
<keyword evidence="3" id="KW-0813">Transport</keyword>
<evidence type="ECO:0000256" key="1">
    <source>
        <dbReference type="ARBA" id="ARBA00004651"/>
    </source>
</evidence>
<sequence length="350" mass="38517">MRIKALIRRICEQMLRDKRTLALLFLAPLLVLSLMHYLFNHTGNAADASIGAVGLPSQWTTVLEQQGLEITTYDTADRDTLVRDKLDAILEIQNGRIHLILGNSDPSQSKALQMKIGQVTEALTAAAQQGGGAPAAKPELTIEYVYGSADTTFFDTLSPILIGFFVFFFVFLISGIGLLRERTTGTLERLMSTPVRRGEVITGYLAGYGIFAFAQTVIVVLYSTMVLGMNMAGSIWYVLLTNLLLAFVALSLGILLSTFAASEFQMVQFIPLVIIPQIFFAGIFPLEHMDAWVQVLARIMPLYYGADALKSVMYKGLGFADIAVDLAVLVLFAALFIVLNIIALKKYRKL</sequence>